<dbReference type="OrthoDB" id="557705at2"/>
<organism evidence="2 3">
    <name type="scientific">Stenotrophomonas maltophilia</name>
    <name type="common">Pseudomonas maltophilia</name>
    <name type="synonym">Xanthomonas maltophilia</name>
    <dbReference type="NCBI Taxonomy" id="40324"/>
    <lineage>
        <taxon>Bacteria</taxon>
        <taxon>Pseudomonadati</taxon>
        <taxon>Pseudomonadota</taxon>
        <taxon>Gammaproteobacteria</taxon>
        <taxon>Lysobacterales</taxon>
        <taxon>Lysobacteraceae</taxon>
        <taxon>Stenotrophomonas</taxon>
        <taxon>Stenotrophomonas maltophilia group</taxon>
    </lineage>
</organism>
<dbReference type="Pfam" id="PF04940">
    <property type="entry name" value="BLUF"/>
    <property type="match status" value="1"/>
</dbReference>
<sequence length="149" mass="16212">MPLRAIAYVSEARPSLSTTALEALVEDAARFNGVAGVTGVLLYDGGRFLQYFEGPDDGVSAVYERVLQARSHEHLVELARGRVSSRAFPYWGMRWLGVEPALIRQLSAGDWLGFAHHLEHGPAVTAGMGLLVQTVAPHVPEALLDQHAR</sequence>
<feature type="domain" description="BLUF" evidence="1">
    <location>
        <begin position="3"/>
        <end position="94"/>
    </location>
</feature>
<dbReference type="GO" id="GO:0071949">
    <property type="term" value="F:FAD binding"/>
    <property type="evidence" value="ECO:0007669"/>
    <property type="project" value="InterPro"/>
</dbReference>
<protein>
    <submittedName>
        <fullName evidence="2">BLUF domain-containing protein</fullName>
    </submittedName>
</protein>
<name>A0A4S2CUH5_STEMA</name>
<dbReference type="SUPFAM" id="SSF54975">
    <property type="entry name" value="Acylphosphatase/BLUF domain-like"/>
    <property type="match status" value="1"/>
</dbReference>
<evidence type="ECO:0000259" key="1">
    <source>
        <dbReference type="PROSITE" id="PS50925"/>
    </source>
</evidence>
<evidence type="ECO:0000313" key="2">
    <source>
        <dbReference type="EMBL" id="TGY32567.1"/>
    </source>
</evidence>
<gene>
    <name evidence="2" type="ORF">E5352_15405</name>
</gene>
<dbReference type="InterPro" id="IPR036046">
    <property type="entry name" value="Acylphosphatase-like_dom_sf"/>
</dbReference>
<proteinExistence type="predicted"/>
<dbReference type="Proteomes" id="UP000306631">
    <property type="component" value="Unassembled WGS sequence"/>
</dbReference>
<accession>A0A4S2CUH5</accession>
<dbReference type="EMBL" id="SRYW01000015">
    <property type="protein sequence ID" value="TGY32567.1"/>
    <property type="molecule type" value="Genomic_DNA"/>
</dbReference>
<dbReference type="PROSITE" id="PS50925">
    <property type="entry name" value="BLUF"/>
    <property type="match status" value="1"/>
</dbReference>
<dbReference type="SMART" id="SM01034">
    <property type="entry name" value="BLUF"/>
    <property type="match status" value="1"/>
</dbReference>
<dbReference type="Gene3D" id="3.30.70.100">
    <property type="match status" value="1"/>
</dbReference>
<reference evidence="2 3" key="1">
    <citation type="submission" date="2019-04" db="EMBL/GenBank/DDBJ databases">
        <title>Microbes associate with the intestines of laboratory mice.</title>
        <authorList>
            <person name="Navarre W."/>
            <person name="Wong E."/>
            <person name="Huang K."/>
            <person name="Tropini C."/>
            <person name="Ng K."/>
            <person name="Yu B."/>
        </authorList>
    </citation>
    <scope>NUCLEOTIDE SEQUENCE [LARGE SCALE GENOMIC DNA]</scope>
    <source>
        <strain evidence="2 3">NM62_B4-13</strain>
    </source>
</reference>
<comment type="caution">
    <text evidence="2">The sequence shown here is derived from an EMBL/GenBank/DDBJ whole genome shotgun (WGS) entry which is preliminary data.</text>
</comment>
<dbReference type="InterPro" id="IPR007024">
    <property type="entry name" value="BLUF_domain"/>
</dbReference>
<dbReference type="RefSeq" id="WP_136006323.1">
    <property type="nucleotide sequence ID" value="NZ_SRYW01000015.1"/>
</dbReference>
<dbReference type="GO" id="GO:0009882">
    <property type="term" value="F:blue light photoreceptor activity"/>
    <property type="evidence" value="ECO:0007669"/>
    <property type="project" value="InterPro"/>
</dbReference>
<dbReference type="AlphaFoldDB" id="A0A4S2CUH5"/>
<evidence type="ECO:0000313" key="3">
    <source>
        <dbReference type="Proteomes" id="UP000306631"/>
    </source>
</evidence>